<proteinExistence type="predicted"/>
<accession>A0A6M3LQ58</accession>
<organism evidence="2">
    <name type="scientific">viral metagenome</name>
    <dbReference type="NCBI Taxonomy" id="1070528"/>
    <lineage>
        <taxon>unclassified sequences</taxon>
        <taxon>metagenomes</taxon>
        <taxon>organismal metagenomes</taxon>
    </lineage>
</organism>
<reference evidence="2" key="1">
    <citation type="submission" date="2020-03" db="EMBL/GenBank/DDBJ databases">
        <title>The deep terrestrial virosphere.</title>
        <authorList>
            <person name="Holmfeldt K."/>
            <person name="Nilsson E."/>
            <person name="Simone D."/>
            <person name="Lopez-Fernandez M."/>
            <person name="Wu X."/>
            <person name="de Brujin I."/>
            <person name="Lundin D."/>
            <person name="Andersson A."/>
            <person name="Bertilsson S."/>
            <person name="Dopson M."/>
        </authorList>
    </citation>
    <scope>NUCLEOTIDE SEQUENCE</scope>
    <source>
        <strain evidence="2">MM415B06197</strain>
    </source>
</reference>
<dbReference type="EMBL" id="MT143497">
    <property type="protein sequence ID" value="QJA97477.1"/>
    <property type="molecule type" value="Genomic_DNA"/>
</dbReference>
<keyword evidence="1" id="KW-0175">Coiled coil</keyword>
<gene>
    <name evidence="2" type="ORF">MM415B06197_0005</name>
</gene>
<sequence length="67" mass="7531">MTISDKTRTLIAQVKNQKQQTIDANNKDIADYLDKIAKIELRNALLEDEIAALVKDIPAPVLREVNV</sequence>
<evidence type="ECO:0000313" key="2">
    <source>
        <dbReference type="EMBL" id="QJA97477.1"/>
    </source>
</evidence>
<protein>
    <submittedName>
        <fullName evidence="2">Uncharacterized protein</fullName>
    </submittedName>
</protein>
<name>A0A6M3LQ58_9ZZZZ</name>
<evidence type="ECO:0000256" key="1">
    <source>
        <dbReference type="SAM" id="Coils"/>
    </source>
</evidence>
<dbReference type="AlphaFoldDB" id="A0A6M3LQ58"/>
<dbReference type="Gene3D" id="1.20.5.170">
    <property type="match status" value="1"/>
</dbReference>
<feature type="coiled-coil region" evidence="1">
    <location>
        <begin position="29"/>
        <end position="56"/>
    </location>
</feature>